<dbReference type="OrthoDB" id="9784811at2"/>
<dbReference type="Proteomes" id="UP000055611">
    <property type="component" value="Chromosome"/>
</dbReference>
<dbReference type="Pfam" id="PF04748">
    <property type="entry name" value="Polysacc_deac_2"/>
    <property type="match status" value="1"/>
</dbReference>
<sequence length="414" mass="46078">MEEQTPDHKPQERTGFEDLLRKVYRPGPLIFLFSVAFLALAGLGYSLLTAPTPPPEVIVPAPEQERQKAELSAPEAKVYEEATSDMEDKVKQADLSIIETMHDLDLEMRDLELVDVEVRRLDERGYHYQVLQFPKVGDRNHFLVTLRKRLYQRLPEAELLDDGGTEAMVRIDGLPTHRLLLESTPAVIARPEAKGPKIAVVIDDVGENVSILKGLASIDLPLTFAVWPNATNTRTCVDLINTSHHDLLVHFPMEPRGYPKVKPGDDALFVTMTADQIRQRIAQNLAQIPEAIGVNNHMGSAFTADAPGMDVALTEFKRHGLFFLDSLTSGQSVGRASAGKAGIPFYERDTFLDNVKDVNAIVLQLRKTERVAQSKGWAIAIGHPYPETLAALKQWRNTRDKTIRVVALSSLSPE</sequence>
<keyword evidence="1" id="KW-0472">Membrane</keyword>
<dbReference type="PANTHER" id="PTHR30105:SF2">
    <property type="entry name" value="DIVERGENT POLYSACCHARIDE DEACETYLASE SUPERFAMILY"/>
    <property type="match status" value="1"/>
</dbReference>
<protein>
    <recommendedName>
        <fullName evidence="6">Divergent polysaccharide deacetylase family protein</fullName>
    </recommendedName>
</protein>
<evidence type="ECO:0008006" key="6">
    <source>
        <dbReference type="Google" id="ProtNLM"/>
    </source>
</evidence>
<dbReference type="AlphaFoldDB" id="A0A126QPL8"/>
<accession>A0A126QPL8</accession>
<gene>
    <name evidence="2" type="ORF">AWY79_11865</name>
    <name evidence="3" type="ORF">EDC59_106109</name>
</gene>
<dbReference type="Proteomes" id="UP000295506">
    <property type="component" value="Unassembled WGS sequence"/>
</dbReference>
<evidence type="ECO:0000313" key="4">
    <source>
        <dbReference type="Proteomes" id="UP000055611"/>
    </source>
</evidence>
<evidence type="ECO:0000256" key="1">
    <source>
        <dbReference type="SAM" id="Phobius"/>
    </source>
</evidence>
<organism evidence="3 5">
    <name type="scientific">Pseudodesulfovibrio indicus</name>
    <dbReference type="NCBI Taxonomy" id="1716143"/>
    <lineage>
        <taxon>Bacteria</taxon>
        <taxon>Pseudomonadati</taxon>
        <taxon>Thermodesulfobacteriota</taxon>
        <taxon>Desulfovibrionia</taxon>
        <taxon>Desulfovibrionales</taxon>
        <taxon>Desulfovibrionaceae</taxon>
    </lineage>
</organism>
<reference evidence="2 4" key="1">
    <citation type="journal article" date="2016" name="Front. Microbiol.">
        <title>Genome Sequence of the Piezophilic, Mesophilic Sulfate-Reducing Bacterium Desulfovibrio indicus J2T.</title>
        <authorList>
            <person name="Cao J."/>
            <person name="Maignien L."/>
            <person name="Shao Z."/>
            <person name="Alain K."/>
            <person name="Jebbar M."/>
        </authorList>
    </citation>
    <scope>NUCLEOTIDE SEQUENCE [LARGE SCALE GENOMIC DNA]</scope>
    <source>
        <strain evidence="2 4">J2</strain>
    </source>
</reference>
<dbReference type="PANTHER" id="PTHR30105">
    <property type="entry name" value="UNCHARACTERIZED YIBQ-RELATED"/>
    <property type="match status" value="1"/>
</dbReference>
<dbReference type="Gene3D" id="3.20.20.370">
    <property type="entry name" value="Glycoside hydrolase/deacetylase"/>
    <property type="match status" value="1"/>
</dbReference>
<name>A0A126QPL8_9BACT</name>
<dbReference type="RefSeq" id="WP_066804079.1">
    <property type="nucleotide sequence ID" value="NZ_SOBK01000006.1"/>
</dbReference>
<evidence type="ECO:0000313" key="3">
    <source>
        <dbReference type="EMBL" id="TDT88296.1"/>
    </source>
</evidence>
<dbReference type="InterPro" id="IPR006837">
    <property type="entry name" value="Divergent_DAC"/>
</dbReference>
<keyword evidence="1" id="KW-0812">Transmembrane</keyword>
<dbReference type="CDD" id="cd10936">
    <property type="entry name" value="CE4_DAC2"/>
    <property type="match status" value="1"/>
</dbReference>
<dbReference type="InterPro" id="IPR011330">
    <property type="entry name" value="Glyco_hydro/deAcase_b/a-brl"/>
</dbReference>
<proteinExistence type="predicted"/>
<evidence type="ECO:0000313" key="2">
    <source>
        <dbReference type="EMBL" id="AMK11759.1"/>
    </source>
</evidence>
<dbReference type="SUPFAM" id="SSF88713">
    <property type="entry name" value="Glycoside hydrolase/deacetylase"/>
    <property type="match status" value="1"/>
</dbReference>
<dbReference type="EMBL" id="CP014206">
    <property type="protein sequence ID" value="AMK11759.1"/>
    <property type="molecule type" value="Genomic_DNA"/>
</dbReference>
<keyword evidence="4" id="KW-1185">Reference proteome</keyword>
<dbReference type="EMBL" id="SOBK01000006">
    <property type="protein sequence ID" value="TDT88296.1"/>
    <property type="molecule type" value="Genomic_DNA"/>
</dbReference>
<dbReference type="GO" id="GO:0005975">
    <property type="term" value="P:carbohydrate metabolic process"/>
    <property type="evidence" value="ECO:0007669"/>
    <property type="project" value="InterPro"/>
</dbReference>
<reference evidence="3 5" key="2">
    <citation type="submission" date="2019-03" db="EMBL/GenBank/DDBJ databases">
        <title>Genomic Encyclopedia of Type Strains, Phase IV (KMG-IV): sequencing the most valuable type-strain genomes for metagenomic binning, comparative biology and taxonomic classification.</title>
        <authorList>
            <person name="Goeker M."/>
        </authorList>
    </citation>
    <scope>NUCLEOTIDE SEQUENCE [LARGE SCALE GENOMIC DNA]</scope>
    <source>
        <strain evidence="3 5">DSM 101483</strain>
    </source>
</reference>
<dbReference type="KEGG" id="dej:AWY79_11865"/>
<feature type="transmembrane region" description="Helical" evidence="1">
    <location>
        <begin position="29"/>
        <end position="48"/>
    </location>
</feature>
<keyword evidence="1" id="KW-1133">Transmembrane helix</keyword>
<evidence type="ECO:0000313" key="5">
    <source>
        <dbReference type="Proteomes" id="UP000295506"/>
    </source>
</evidence>